<dbReference type="GO" id="GO:0008250">
    <property type="term" value="C:oligosaccharyltransferase complex"/>
    <property type="evidence" value="ECO:0007669"/>
    <property type="project" value="TreeGrafter"/>
</dbReference>
<comment type="similarity">
    <text evidence="3">Belongs to the OST3/OST6 family.</text>
</comment>
<evidence type="ECO:0000256" key="7">
    <source>
        <dbReference type="ARBA" id="ARBA00022989"/>
    </source>
</evidence>
<accession>A0A4U0VDL6</accession>
<keyword evidence="6" id="KW-0256">Endoplasmic reticulum</keyword>
<evidence type="ECO:0000256" key="10">
    <source>
        <dbReference type="SAM" id="SignalP"/>
    </source>
</evidence>
<dbReference type="STRING" id="329885.A0A4U0VDL6"/>
<keyword evidence="4 9" id="KW-0812">Transmembrane</keyword>
<dbReference type="OrthoDB" id="67566at2759"/>
<dbReference type="EMBL" id="NAJP01000006">
    <property type="protein sequence ID" value="TKA47127.1"/>
    <property type="molecule type" value="Genomic_DNA"/>
</dbReference>
<dbReference type="Gene3D" id="3.40.30.10">
    <property type="entry name" value="Glutaredoxin"/>
    <property type="match status" value="1"/>
</dbReference>
<dbReference type="SUPFAM" id="SSF52833">
    <property type="entry name" value="Thioredoxin-like"/>
    <property type="match status" value="1"/>
</dbReference>
<dbReference type="InterPro" id="IPR036249">
    <property type="entry name" value="Thioredoxin-like_sf"/>
</dbReference>
<evidence type="ECO:0000256" key="6">
    <source>
        <dbReference type="ARBA" id="ARBA00022824"/>
    </source>
</evidence>
<keyword evidence="8 9" id="KW-0472">Membrane</keyword>
<organism evidence="11 12">
    <name type="scientific">Friedmanniomyces endolithicus</name>
    <dbReference type="NCBI Taxonomy" id="329885"/>
    <lineage>
        <taxon>Eukaryota</taxon>
        <taxon>Fungi</taxon>
        <taxon>Dikarya</taxon>
        <taxon>Ascomycota</taxon>
        <taxon>Pezizomycotina</taxon>
        <taxon>Dothideomycetes</taxon>
        <taxon>Dothideomycetidae</taxon>
        <taxon>Mycosphaerellales</taxon>
        <taxon>Teratosphaeriaceae</taxon>
        <taxon>Friedmanniomyces</taxon>
    </lineage>
</organism>
<dbReference type="PANTHER" id="PTHR12692">
    <property type="entry name" value="DOLICHYL-DIPHOSPHOOLIGOSACCHARIDE--PROTEIN GLYCOSYLTRANSFERASE-RELATED"/>
    <property type="match status" value="1"/>
</dbReference>
<keyword evidence="7 9" id="KW-1133">Transmembrane helix</keyword>
<feature type="signal peptide" evidence="10">
    <location>
        <begin position="1"/>
        <end position="18"/>
    </location>
</feature>
<keyword evidence="5 10" id="KW-0732">Signal</keyword>
<evidence type="ECO:0000256" key="2">
    <source>
        <dbReference type="ARBA" id="ARBA00004477"/>
    </source>
</evidence>
<dbReference type="FunFam" id="3.40.30.10:FF:000302">
    <property type="entry name" value="Oligosaccharyl transferase subunit (Gamma), putative"/>
    <property type="match status" value="1"/>
</dbReference>
<evidence type="ECO:0000256" key="4">
    <source>
        <dbReference type="ARBA" id="ARBA00022692"/>
    </source>
</evidence>
<evidence type="ECO:0000256" key="3">
    <source>
        <dbReference type="ARBA" id="ARBA00009561"/>
    </source>
</evidence>
<dbReference type="Proteomes" id="UP000310066">
    <property type="component" value="Unassembled WGS sequence"/>
</dbReference>
<protein>
    <recommendedName>
        <fullName evidence="13">Magnesium transporter protein 1</fullName>
    </recommendedName>
</protein>
<dbReference type="GO" id="GO:0018279">
    <property type="term" value="P:protein N-linked glycosylation via asparagine"/>
    <property type="evidence" value="ECO:0007669"/>
    <property type="project" value="TreeGrafter"/>
</dbReference>
<evidence type="ECO:0000256" key="8">
    <source>
        <dbReference type="ARBA" id="ARBA00023136"/>
    </source>
</evidence>
<evidence type="ECO:0000256" key="5">
    <source>
        <dbReference type="ARBA" id="ARBA00022729"/>
    </source>
</evidence>
<evidence type="ECO:0000256" key="1">
    <source>
        <dbReference type="ARBA" id="ARBA00002791"/>
    </source>
</evidence>
<dbReference type="InterPro" id="IPR021149">
    <property type="entry name" value="OligosaccharylTrfase_OST3/OST6"/>
</dbReference>
<dbReference type="PANTHER" id="PTHR12692:SF0">
    <property type="entry name" value="GH11935P"/>
    <property type="match status" value="1"/>
</dbReference>
<evidence type="ECO:0000313" key="11">
    <source>
        <dbReference type="EMBL" id="TKA47127.1"/>
    </source>
</evidence>
<reference evidence="11 12" key="1">
    <citation type="submission" date="2017-03" db="EMBL/GenBank/DDBJ databases">
        <title>Genomes of endolithic fungi from Antarctica.</title>
        <authorList>
            <person name="Coleine C."/>
            <person name="Masonjones S."/>
            <person name="Stajich J.E."/>
        </authorList>
    </citation>
    <scope>NUCLEOTIDE SEQUENCE [LARGE SCALE GENOMIC DNA]</scope>
    <source>
        <strain evidence="11 12">CCFEE 5311</strain>
    </source>
</reference>
<sequence length="230" mass="25601">MRLLQLVTAALLPFTALAAKKSSDRFQTNHAKQLSNSGPVKLDDKAYNDLTKTPRDYSVAVLLTALEARFGCKLCNEFQPEWELLGKQWTKGDKKGEGRLIFATLDFGDGKSTFQSLMLQTAPVLLLFPPTTGPNAKPDNIPHRFEFASGYFAGGFQNQFGMETQIVAAMYGILSFATISLALKVPRMTDPRNQQIAVFVWCGVILGMYSFLLSVFRIKNGGYPFWLPPF</sequence>
<evidence type="ECO:0000256" key="9">
    <source>
        <dbReference type="SAM" id="Phobius"/>
    </source>
</evidence>
<dbReference type="AlphaFoldDB" id="A0A4U0VDL6"/>
<feature type="chain" id="PRO_5020529662" description="Magnesium transporter protein 1" evidence="10">
    <location>
        <begin position="19"/>
        <end position="230"/>
    </location>
</feature>
<gene>
    <name evidence="11" type="ORF">B0A54_02605</name>
</gene>
<feature type="transmembrane region" description="Helical" evidence="9">
    <location>
        <begin position="197"/>
        <end position="218"/>
    </location>
</feature>
<dbReference type="Pfam" id="PF04756">
    <property type="entry name" value="OST3_OST6"/>
    <property type="match status" value="2"/>
</dbReference>
<comment type="caution">
    <text evidence="11">The sequence shown here is derived from an EMBL/GenBank/DDBJ whole genome shotgun (WGS) entry which is preliminary data.</text>
</comment>
<name>A0A4U0VDL6_9PEZI</name>
<evidence type="ECO:0008006" key="13">
    <source>
        <dbReference type="Google" id="ProtNLM"/>
    </source>
</evidence>
<feature type="transmembrane region" description="Helical" evidence="9">
    <location>
        <begin position="166"/>
        <end position="185"/>
    </location>
</feature>
<comment type="subcellular location">
    <subcellularLocation>
        <location evidence="2">Endoplasmic reticulum membrane</location>
        <topology evidence="2">Multi-pass membrane protein</topology>
    </subcellularLocation>
</comment>
<comment type="function">
    <text evidence="1">Subunit of the oligosaccharyl transferase (OST) complex that catalyzes the initial transfer of a defined glycan (Glc(3)Man(9)GlcNAc(2) in eukaryotes) from the lipid carrier dolichol-pyrophosphate to an asparagine residue within an Asn-X-Ser/Thr consensus motif in nascent polypeptide chains, the first step in protein N-glycosylation. N-glycosylation occurs cotranslationally and the complex associates with the Sec61 complex at the channel-forming translocon complex that mediates protein translocation across the endoplasmic reticulum (ER). All subunits are required for a maximal enzyme activity.</text>
</comment>
<proteinExistence type="inferred from homology"/>
<evidence type="ECO:0000313" key="12">
    <source>
        <dbReference type="Proteomes" id="UP000310066"/>
    </source>
</evidence>